<keyword evidence="1" id="KW-0472">Membrane</keyword>
<dbReference type="RefSeq" id="WP_022749754.1">
    <property type="nucleotide sequence ID" value="NZ_FOGW01000015.1"/>
</dbReference>
<feature type="transmembrane region" description="Helical" evidence="1">
    <location>
        <begin position="75"/>
        <end position="96"/>
    </location>
</feature>
<dbReference type="Pfam" id="PF04854">
    <property type="entry name" value="DUF624"/>
    <property type="match status" value="1"/>
</dbReference>
<dbReference type="Proteomes" id="UP000182471">
    <property type="component" value="Unassembled WGS sequence"/>
</dbReference>
<evidence type="ECO:0000313" key="3">
    <source>
        <dbReference type="Proteomes" id="UP000182471"/>
    </source>
</evidence>
<organism evidence="2 3">
    <name type="scientific">Lachnobacterium bovis</name>
    <dbReference type="NCBI Taxonomy" id="140626"/>
    <lineage>
        <taxon>Bacteria</taxon>
        <taxon>Bacillati</taxon>
        <taxon>Bacillota</taxon>
        <taxon>Clostridia</taxon>
        <taxon>Lachnospirales</taxon>
        <taxon>Lachnospiraceae</taxon>
        <taxon>Lachnobacterium</taxon>
    </lineage>
</organism>
<dbReference type="EMBL" id="FOGW01000015">
    <property type="protein sequence ID" value="SER93807.1"/>
    <property type="molecule type" value="Genomic_DNA"/>
</dbReference>
<keyword evidence="1" id="KW-0812">Transmembrane</keyword>
<name>A0A1H9T9T3_9FIRM</name>
<reference evidence="3" key="1">
    <citation type="submission" date="2016-10" db="EMBL/GenBank/DDBJ databases">
        <authorList>
            <person name="Varghese N."/>
            <person name="Submissions S."/>
        </authorList>
    </citation>
    <scope>NUCLEOTIDE SEQUENCE [LARGE SCALE GENOMIC DNA]</scope>
    <source>
        <strain evidence="3">S1b</strain>
    </source>
</reference>
<sequence length="218" mass="25412">MNKNFSYESKFSQILMKIVDFFYASILWVVFSIPIVTIGASTKALFHVTRNVLNGEGGYVSKVFWSGFIENIKSSLLMCIIQELLLIVLSFDSYVLANLAKSNSTFAVLYYINYFMILYVIVWMIYTAAYNNRFKENTKTMLKNSAILAVGYLPYSIMIIVVFLAAVLLFYYVKISIFFLPAINSFFVDSLMEKIYRKHMSEEDLKKIQRDEEKKYNR</sequence>
<feature type="transmembrane region" description="Helical" evidence="1">
    <location>
        <begin position="146"/>
        <end position="173"/>
    </location>
</feature>
<dbReference type="AlphaFoldDB" id="A0A1H9T9T3"/>
<gene>
    <name evidence="2" type="ORF">SAMN02910429_01531</name>
</gene>
<protein>
    <submittedName>
        <fullName evidence="2">Uncharacterized membrane protein YesL</fullName>
    </submittedName>
</protein>
<feature type="transmembrane region" description="Helical" evidence="1">
    <location>
        <begin position="108"/>
        <end position="126"/>
    </location>
</feature>
<dbReference type="InterPro" id="IPR006938">
    <property type="entry name" value="DUF624"/>
</dbReference>
<evidence type="ECO:0000313" key="2">
    <source>
        <dbReference type="EMBL" id="SER93807.1"/>
    </source>
</evidence>
<accession>A0A1H9T9T3</accession>
<feature type="transmembrane region" description="Helical" evidence="1">
    <location>
        <begin position="21"/>
        <end position="40"/>
    </location>
</feature>
<keyword evidence="1" id="KW-1133">Transmembrane helix</keyword>
<proteinExistence type="predicted"/>
<evidence type="ECO:0000256" key="1">
    <source>
        <dbReference type="SAM" id="Phobius"/>
    </source>
</evidence>
<keyword evidence="3" id="KW-1185">Reference proteome</keyword>